<keyword evidence="4" id="KW-1185">Reference proteome</keyword>
<dbReference type="OrthoDB" id="9785707at2"/>
<gene>
    <name evidence="3" type="ORF">SAMN02745219_02313</name>
</gene>
<reference evidence="4" key="1">
    <citation type="submission" date="2016-11" db="EMBL/GenBank/DDBJ databases">
        <authorList>
            <person name="Varghese N."/>
            <person name="Submissions S."/>
        </authorList>
    </citation>
    <scope>NUCLEOTIDE SEQUENCE [LARGE SCALE GENOMIC DNA]</scope>
    <source>
        <strain evidence="4">DSM 16057</strain>
    </source>
</reference>
<dbReference type="EMBL" id="FQZM01000029">
    <property type="protein sequence ID" value="SHJ33634.1"/>
    <property type="molecule type" value="Genomic_DNA"/>
</dbReference>
<dbReference type="RefSeq" id="WP_072869771.1">
    <property type="nucleotide sequence ID" value="NZ_FQZM01000029.1"/>
</dbReference>
<dbReference type="Proteomes" id="UP000184529">
    <property type="component" value="Unassembled WGS sequence"/>
</dbReference>
<name>A0A1M6IGS1_9FIRM</name>
<protein>
    <submittedName>
        <fullName evidence="3">Predicted Rossmann fold nucleotide-binding protein DprA/Smf involved in DNA uptake</fullName>
    </submittedName>
</protein>
<evidence type="ECO:0000259" key="2">
    <source>
        <dbReference type="Pfam" id="PF02481"/>
    </source>
</evidence>
<organism evidence="3 4">
    <name type="scientific">Desulfofundulus thermosubterraneus DSM 16057</name>
    <dbReference type="NCBI Taxonomy" id="1121432"/>
    <lineage>
        <taxon>Bacteria</taxon>
        <taxon>Bacillati</taxon>
        <taxon>Bacillota</taxon>
        <taxon>Clostridia</taxon>
        <taxon>Eubacteriales</taxon>
        <taxon>Peptococcaceae</taxon>
        <taxon>Desulfofundulus</taxon>
    </lineage>
</organism>
<feature type="domain" description="Smf/DprA SLOG" evidence="2">
    <location>
        <begin position="102"/>
        <end position="296"/>
    </location>
</feature>
<dbReference type="PANTHER" id="PTHR43022">
    <property type="entry name" value="PROTEIN SMF"/>
    <property type="match status" value="1"/>
</dbReference>
<dbReference type="InterPro" id="IPR003488">
    <property type="entry name" value="DprA"/>
</dbReference>
<dbReference type="GO" id="GO:0009294">
    <property type="term" value="P:DNA-mediated transformation"/>
    <property type="evidence" value="ECO:0007669"/>
    <property type="project" value="InterPro"/>
</dbReference>
<accession>A0A1M6IGS1</accession>
<evidence type="ECO:0000313" key="3">
    <source>
        <dbReference type="EMBL" id="SHJ33634.1"/>
    </source>
</evidence>
<sequence length="427" mass="47081">MNISPDSQAIILLCSSLAISRKGEKDEDETIPFTLPEWNVIARKLSGSVLKSPGAFFHADPEQWQKYLGLSKKEVNRIAKLLSRSGQLAIELERLESLGIWVVTRADPLYPSRLKALLKQRAPLVLFGAGDPGLLEVEGVAVVGARDVDAEGVDFTNRLAQRCAEEGLIVISGGARGVDQIAQDSALAAGGKAVTVLADSLEARLRQRKVREAVLSGCLVLLSSYHPGAHFTVGSAMCRNKYIYALSRYAVVVSASFNKGGTWAGAAENLRYKWVPLFVRDGENIPEGNQRLIEKGGIPLKPQMLDDESGLRATLEFYGAKAFGYTRPDACEAVVGESLEKKDPDLQPAEEHDLFDIVWPYIEKELDTPKTEQELAEKLKVRRGQMQDWLKKAQELGKVHKMTRPVRYISPLQLKKSSQLSLFEGIN</sequence>
<comment type="similarity">
    <text evidence="1">Belongs to the DprA/Smf family.</text>
</comment>
<dbReference type="PANTHER" id="PTHR43022:SF1">
    <property type="entry name" value="PROTEIN SMF"/>
    <property type="match status" value="1"/>
</dbReference>
<proteinExistence type="inferred from homology"/>
<dbReference type="AlphaFoldDB" id="A0A1M6IGS1"/>
<dbReference type="Gene3D" id="3.40.50.450">
    <property type="match status" value="1"/>
</dbReference>
<evidence type="ECO:0000313" key="4">
    <source>
        <dbReference type="Proteomes" id="UP000184529"/>
    </source>
</evidence>
<dbReference type="SUPFAM" id="SSF102405">
    <property type="entry name" value="MCP/YpsA-like"/>
    <property type="match status" value="1"/>
</dbReference>
<dbReference type="InterPro" id="IPR057666">
    <property type="entry name" value="DrpA_SLOG"/>
</dbReference>
<dbReference type="STRING" id="1121432.SAMN02745219_02313"/>
<evidence type="ECO:0000256" key="1">
    <source>
        <dbReference type="ARBA" id="ARBA00006525"/>
    </source>
</evidence>
<dbReference type="Pfam" id="PF02481">
    <property type="entry name" value="DNA_processg_A"/>
    <property type="match status" value="1"/>
</dbReference>